<keyword evidence="6" id="KW-0597">Phosphoprotein</keyword>
<comment type="catalytic activity">
    <reaction evidence="19">
        <text>ATP + H2O = ADP + phosphate + H(+)</text>
        <dbReference type="Rhea" id="RHEA:13065"/>
        <dbReference type="ChEBI" id="CHEBI:15377"/>
        <dbReference type="ChEBI" id="CHEBI:15378"/>
        <dbReference type="ChEBI" id="CHEBI:30616"/>
        <dbReference type="ChEBI" id="CHEBI:43474"/>
        <dbReference type="ChEBI" id="CHEBI:456216"/>
        <dbReference type="EC" id="3.6.4.13"/>
    </reaction>
    <physiologicalReaction direction="left-to-right" evidence="19">
        <dbReference type="Rhea" id="RHEA:13066"/>
    </physiologicalReaction>
</comment>
<dbReference type="Pfam" id="PF04851">
    <property type="entry name" value="ResIII"/>
    <property type="match status" value="1"/>
</dbReference>
<keyword evidence="25" id="KW-1185">Reference proteome</keyword>
<keyword evidence="10" id="KW-0547">Nucleotide-binding</keyword>
<evidence type="ECO:0000256" key="18">
    <source>
        <dbReference type="ARBA" id="ARBA00023118"/>
    </source>
</evidence>
<dbReference type="PANTHER" id="PTHR14074:SF14">
    <property type="entry name" value="INTERFERON-INDUCED HELICASE C DOMAIN-CONTAINING PROTEIN 1"/>
    <property type="match status" value="1"/>
</dbReference>
<dbReference type="InterPro" id="IPR021673">
    <property type="entry name" value="RLR_CTR"/>
</dbReference>
<dbReference type="Pfam" id="PF18119">
    <property type="entry name" value="RIG-I_C"/>
    <property type="match status" value="1"/>
</dbReference>
<dbReference type="SUPFAM" id="SSF52540">
    <property type="entry name" value="P-loop containing nucleoside triphosphate hydrolases"/>
    <property type="match status" value="1"/>
</dbReference>
<name>A0A401PDR9_SCYTO</name>
<protein>
    <recommendedName>
        <fullName evidence="3">RNA helicase</fullName>
        <ecNumber evidence="3">3.6.4.13</ecNumber>
    </recommendedName>
</protein>
<comment type="similarity">
    <text evidence="2">Belongs to the helicase family. RLR subfamily.</text>
</comment>
<dbReference type="Gene3D" id="2.170.150.30">
    <property type="entry name" value="RIG-I-like receptor, C-terminal regulatory domain"/>
    <property type="match status" value="1"/>
</dbReference>
<organism evidence="24 25">
    <name type="scientific">Scyliorhinus torazame</name>
    <name type="common">Cloudy catshark</name>
    <name type="synonym">Catulus torazame</name>
    <dbReference type="NCBI Taxonomy" id="75743"/>
    <lineage>
        <taxon>Eukaryota</taxon>
        <taxon>Metazoa</taxon>
        <taxon>Chordata</taxon>
        <taxon>Craniata</taxon>
        <taxon>Vertebrata</taxon>
        <taxon>Chondrichthyes</taxon>
        <taxon>Elasmobranchii</taxon>
        <taxon>Galeomorphii</taxon>
        <taxon>Galeoidea</taxon>
        <taxon>Carcharhiniformes</taxon>
        <taxon>Scyliorhinidae</taxon>
        <taxon>Scyliorhinus</taxon>
    </lineage>
</organism>
<evidence type="ECO:0000256" key="16">
    <source>
        <dbReference type="ARBA" id="ARBA00022859"/>
    </source>
</evidence>
<dbReference type="PROSITE" id="PS51192">
    <property type="entry name" value="HELICASE_ATP_BIND_1"/>
    <property type="match status" value="1"/>
</dbReference>
<comment type="subcellular location">
    <subcellularLocation>
        <location evidence="1">Cytoplasm</location>
    </subcellularLocation>
</comment>
<keyword evidence="15" id="KW-0832">Ubl conjugation</keyword>
<keyword evidence="5" id="KW-1017">Isopeptide bond</keyword>
<dbReference type="SMART" id="SM00487">
    <property type="entry name" value="DEXDc"/>
    <property type="match status" value="1"/>
</dbReference>
<keyword evidence="7" id="KW-0399">Innate immunity</keyword>
<evidence type="ECO:0000256" key="14">
    <source>
        <dbReference type="ARBA" id="ARBA00022840"/>
    </source>
</evidence>
<evidence type="ECO:0000256" key="7">
    <source>
        <dbReference type="ARBA" id="ARBA00022588"/>
    </source>
</evidence>
<reference evidence="24 25" key="1">
    <citation type="journal article" date="2018" name="Nat. Ecol. Evol.">
        <title>Shark genomes provide insights into elasmobranch evolution and the origin of vertebrates.</title>
        <authorList>
            <person name="Hara Y"/>
            <person name="Yamaguchi K"/>
            <person name="Onimaru K"/>
            <person name="Kadota M"/>
            <person name="Koyanagi M"/>
            <person name="Keeley SD"/>
            <person name="Tatsumi K"/>
            <person name="Tanaka K"/>
            <person name="Motone F"/>
            <person name="Kageyama Y"/>
            <person name="Nozu R"/>
            <person name="Adachi N"/>
            <person name="Nishimura O"/>
            <person name="Nakagawa R"/>
            <person name="Tanegashima C"/>
            <person name="Kiyatake I"/>
            <person name="Matsumoto R"/>
            <person name="Murakumo K"/>
            <person name="Nishida K"/>
            <person name="Terakita A"/>
            <person name="Kuratani S"/>
            <person name="Sato K"/>
            <person name="Hyodo S Kuraku.S."/>
        </authorList>
    </citation>
    <scope>NUCLEOTIDE SEQUENCE [LARGE SCALE GENOMIC DNA]</scope>
</reference>
<dbReference type="PROSITE" id="PS51194">
    <property type="entry name" value="HELICASE_CTER"/>
    <property type="match status" value="1"/>
</dbReference>
<dbReference type="GO" id="GO:0005737">
    <property type="term" value="C:cytoplasm"/>
    <property type="evidence" value="ECO:0007669"/>
    <property type="project" value="UniProtKB-SubCell"/>
</dbReference>
<gene>
    <name evidence="24" type="ORF">scyTo_0010971</name>
</gene>
<evidence type="ECO:0000256" key="13">
    <source>
        <dbReference type="ARBA" id="ARBA00022833"/>
    </source>
</evidence>
<proteinExistence type="inferred from homology"/>
<keyword evidence="9" id="KW-0677">Repeat</keyword>
<accession>A0A401PDR9</accession>
<keyword evidence="12" id="KW-0347">Helicase</keyword>
<evidence type="ECO:0000256" key="3">
    <source>
        <dbReference type="ARBA" id="ARBA00012552"/>
    </source>
</evidence>
<dbReference type="SUPFAM" id="SSF47986">
    <property type="entry name" value="DEATH domain"/>
    <property type="match status" value="1"/>
</dbReference>
<evidence type="ECO:0000256" key="17">
    <source>
        <dbReference type="ARBA" id="ARBA00022884"/>
    </source>
</evidence>
<dbReference type="InterPro" id="IPR031964">
    <property type="entry name" value="CARD_dom"/>
</dbReference>
<dbReference type="GO" id="GO:0008270">
    <property type="term" value="F:zinc ion binding"/>
    <property type="evidence" value="ECO:0007669"/>
    <property type="project" value="TreeGrafter"/>
</dbReference>
<dbReference type="Pfam" id="PF00271">
    <property type="entry name" value="Helicase_C"/>
    <property type="match status" value="1"/>
</dbReference>
<dbReference type="Proteomes" id="UP000288216">
    <property type="component" value="Unassembled WGS sequence"/>
</dbReference>
<dbReference type="InterPro" id="IPR014001">
    <property type="entry name" value="Helicase_ATP-bd"/>
</dbReference>
<dbReference type="GO" id="GO:0003725">
    <property type="term" value="F:double-stranded RNA binding"/>
    <property type="evidence" value="ECO:0007669"/>
    <property type="project" value="TreeGrafter"/>
</dbReference>
<dbReference type="PROSITE" id="PS51789">
    <property type="entry name" value="RLR_CTR"/>
    <property type="match status" value="1"/>
</dbReference>
<keyword evidence="4" id="KW-0963">Cytoplasm</keyword>
<feature type="compositionally biased region" description="Basic and acidic residues" evidence="20">
    <location>
        <begin position="237"/>
        <end position="247"/>
    </location>
</feature>
<dbReference type="InterPro" id="IPR041204">
    <property type="entry name" value="RIG-I-like_C"/>
</dbReference>
<evidence type="ECO:0000259" key="21">
    <source>
        <dbReference type="PROSITE" id="PS51192"/>
    </source>
</evidence>
<evidence type="ECO:0000256" key="8">
    <source>
        <dbReference type="ARBA" id="ARBA00022723"/>
    </source>
</evidence>
<feature type="compositionally biased region" description="Polar residues" evidence="20">
    <location>
        <begin position="224"/>
        <end position="234"/>
    </location>
</feature>
<keyword evidence="11" id="KW-0378">Hydrolase</keyword>
<keyword evidence="17" id="KW-0694">RNA-binding</keyword>
<feature type="domain" description="RLR CTR" evidence="23">
    <location>
        <begin position="869"/>
        <end position="998"/>
    </location>
</feature>
<dbReference type="PANTHER" id="PTHR14074">
    <property type="entry name" value="HELICASE WITH DEATH DOMAIN-RELATED"/>
    <property type="match status" value="1"/>
</dbReference>
<dbReference type="Pfam" id="PF16739">
    <property type="entry name" value="CARD_2"/>
    <property type="match status" value="2"/>
</dbReference>
<evidence type="ECO:0000259" key="22">
    <source>
        <dbReference type="PROSITE" id="PS51194"/>
    </source>
</evidence>
<dbReference type="Gene3D" id="3.40.50.300">
    <property type="entry name" value="P-loop containing nucleotide triphosphate hydrolases"/>
    <property type="match status" value="2"/>
</dbReference>
<feature type="region of interest" description="Disordered" evidence="20">
    <location>
        <begin position="204"/>
        <end position="306"/>
    </location>
</feature>
<evidence type="ECO:0000256" key="9">
    <source>
        <dbReference type="ARBA" id="ARBA00022737"/>
    </source>
</evidence>
<evidence type="ECO:0000256" key="5">
    <source>
        <dbReference type="ARBA" id="ARBA00022499"/>
    </source>
</evidence>
<feature type="domain" description="Helicase ATP-binding" evidence="21">
    <location>
        <begin position="316"/>
        <end position="505"/>
    </location>
</feature>
<dbReference type="OMA" id="FWRIVEM"/>
<keyword evidence="18" id="KW-0051">Antiviral defense</keyword>
<dbReference type="AlphaFoldDB" id="A0A401PDR9"/>
<evidence type="ECO:0000256" key="6">
    <source>
        <dbReference type="ARBA" id="ARBA00022553"/>
    </source>
</evidence>
<dbReference type="InterPro" id="IPR011029">
    <property type="entry name" value="DEATH-like_dom_sf"/>
</dbReference>
<dbReference type="Pfam" id="PF11648">
    <property type="entry name" value="RIG-I_C-RD"/>
    <property type="match status" value="1"/>
</dbReference>
<dbReference type="EMBL" id="BFAA01004851">
    <property type="protein sequence ID" value="GCB71300.1"/>
    <property type="molecule type" value="Genomic_DNA"/>
</dbReference>
<dbReference type="InterPro" id="IPR027417">
    <property type="entry name" value="P-loop_NTPase"/>
</dbReference>
<evidence type="ECO:0000313" key="25">
    <source>
        <dbReference type="Proteomes" id="UP000288216"/>
    </source>
</evidence>
<evidence type="ECO:0000256" key="12">
    <source>
        <dbReference type="ARBA" id="ARBA00022806"/>
    </source>
</evidence>
<evidence type="ECO:0000256" key="15">
    <source>
        <dbReference type="ARBA" id="ARBA00022843"/>
    </source>
</evidence>
<dbReference type="Gene3D" id="1.20.1320.30">
    <property type="match status" value="1"/>
</dbReference>
<dbReference type="GO" id="GO:0016787">
    <property type="term" value="F:hydrolase activity"/>
    <property type="evidence" value="ECO:0007669"/>
    <property type="project" value="UniProtKB-KW"/>
</dbReference>
<keyword evidence="16" id="KW-0391">Immunity</keyword>
<keyword evidence="13" id="KW-0862">Zinc</keyword>
<dbReference type="GO" id="GO:0140374">
    <property type="term" value="P:antiviral innate immune response"/>
    <property type="evidence" value="ECO:0007669"/>
    <property type="project" value="TreeGrafter"/>
</dbReference>
<evidence type="ECO:0000259" key="23">
    <source>
        <dbReference type="PROSITE" id="PS51789"/>
    </source>
</evidence>
<keyword evidence="14" id="KW-0067">ATP-binding</keyword>
<dbReference type="CDD" id="cd12090">
    <property type="entry name" value="MDA5_ID"/>
    <property type="match status" value="1"/>
</dbReference>
<dbReference type="STRING" id="75743.A0A401PDR9"/>
<dbReference type="CDD" id="cd18802">
    <property type="entry name" value="SF2_C_dicer"/>
    <property type="match status" value="1"/>
</dbReference>
<feature type="domain" description="Helicase C-terminal" evidence="22">
    <location>
        <begin position="677"/>
        <end position="853"/>
    </location>
</feature>
<comment type="caution">
    <text evidence="24">The sequence shown here is derived from an EMBL/GenBank/DDBJ whole genome shotgun (WGS) entry which is preliminary data.</text>
</comment>
<dbReference type="GO" id="GO:0003724">
    <property type="term" value="F:RNA helicase activity"/>
    <property type="evidence" value="ECO:0007669"/>
    <property type="project" value="UniProtKB-EC"/>
</dbReference>
<dbReference type="EC" id="3.6.4.13" evidence="3"/>
<evidence type="ECO:0000256" key="2">
    <source>
        <dbReference type="ARBA" id="ARBA00006866"/>
    </source>
</evidence>
<dbReference type="InterPro" id="IPR006935">
    <property type="entry name" value="Helicase/UvrB_N"/>
</dbReference>
<dbReference type="InterPro" id="IPR051363">
    <property type="entry name" value="RLR_Helicase"/>
</dbReference>
<dbReference type="InterPro" id="IPR001650">
    <property type="entry name" value="Helicase_C-like"/>
</dbReference>
<evidence type="ECO:0000256" key="19">
    <source>
        <dbReference type="ARBA" id="ARBA00049390"/>
    </source>
</evidence>
<dbReference type="Gene3D" id="1.10.533.10">
    <property type="entry name" value="Death Domain, Fas"/>
    <property type="match status" value="2"/>
</dbReference>
<dbReference type="InterPro" id="IPR038557">
    <property type="entry name" value="RLR_C_sf"/>
</dbReference>
<evidence type="ECO:0000256" key="10">
    <source>
        <dbReference type="ARBA" id="ARBA00022741"/>
    </source>
</evidence>
<dbReference type="GO" id="GO:0003677">
    <property type="term" value="F:DNA binding"/>
    <property type="evidence" value="ECO:0007669"/>
    <property type="project" value="InterPro"/>
</dbReference>
<evidence type="ECO:0000256" key="20">
    <source>
        <dbReference type="SAM" id="MobiDB-lite"/>
    </source>
</evidence>
<sequence length="1002" mass="114294">MSCSDPDLDEQRLSLIECLRNRLTAIILVEPVLDFIKFMEEADIEEIRARKVQMGNRAAAHLLLTKIQTKPRARGWFGEFVTALRQGGCPHAADYVNLDRDNGISPTLEAQNDLEVKLIDILSPSLIDKLTPSEVTMHCYFKEILIQDDVQNIFSEIKQNGDKAGARKLLSRLMIKPPGWFSKFLSVLQQTGHKNLANMLAGNDDDLSKTVDPAEESQDVAGEQLSTEVQNNVDDANLDKLTVDKDGQAPQDLNSSPVAAEENDENSRQTDESAIQLDIPASDLSMNSDSDEESNQKGRRSPVPEIQLRDYQQEVAAPALEGKNLIICLPTGSGKTRVAVYITRYHLDKMKSQGKMGKVIVLVNKVPLVDQHFRKEFHPYLKDKYSVSKISGDTQLKISFPQVVRENDIIICTAQILENQLAELNNGDVDNIKISDFSLIIIDECHHTQKEGVYKSIMTRYIEQKLNNKKGNAVVTLPQILGLTASPGVGGAKNRKNAESHILQICANLDAYKIMTVKEHRVQLKDQVKDPVKKMEIAEERPEDPFGGQIKEMMTEIHTYLGRSQVSDFGTQSYEQWIVQKEKTGAKEENRKLRVCAEHLRKYNDALVINDTIRMIDAYNYLTDFYQDEKRKKVTDDDEDIPKSKLDDTDRFLINLFNEQQKKLQTLAGNPQYENGKLTKLRTTILQEFTKKRHSRGIIFTKTRQNAHALHEWIEENEKFKDVGIKAHYLTGAGSNSQFKHMTQNEQKEVLGKFRDGEINLLIATTVAEEGLDIKECNFVIRYGLVTNEIAMVQARGRARSDDSTYALVANEGSGVIERENVNVFRESMMYTAIQKVQEMPEKEYKQQIEERQLQNLMEHKMKTRKSLAKRIKSDPSKVTFLCNTCSRLACSGKDIQVIENMHHVNVTDEFKDLYGERENKALQEKCLDYQTNQEIYCKKCGQPWGTMMVHRGVNLPCLSIRNFVVIIDEKNTDRGTYKKWNEVPFRLPNFDYIKYVESHSL</sequence>
<keyword evidence="8" id="KW-0479">Metal-binding</keyword>
<dbReference type="GO" id="GO:0003727">
    <property type="term" value="F:single-stranded RNA binding"/>
    <property type="evidence" value="ECO:0007669"/>
    <property type="project" value="TreeGrafter"/>
</dbReference>
<evidence type="ECO:0000256" key="11">
    <source>
        <dbReference type="ARBA" id="ARBA00022801"/>
    </source>
</evidence>
<dbReference type="SMART" id="SM00490">
    <property type="entry name" value="HELICc"/>
    <property type="match status" value="1"/>
</dbReference>
<evidence type="ECO:0000256" key="1">
    <source>
        <dbReference type="ARBA" id="ARBA00004496"/>
    </source>
</evidence>
<dbReference type="GO" id="GO:0005524">
    <property type="term" value="F:ATP binding"/>
    <property type="evidence" value="ECO:0007669"/>
    <property type="project" value="UniProtKB-KW"/>
</dbReference>
<evidence type="ECO:0000313" key="24">
    <source>
        <dbReference type="EMBL" id="GCB71300.1"/>
    </source>
</evidence>
<dbReference type="GO" id="GO:0039530">
    <property type="term" value="P:MDA-5 signaling pathway"/>
    <property type="evidence" value="ECO:0007669"/>
    <property type="project" value="TreeGrafter"/>
</dbReference>
<evidence type="ECO:0000256" key="4">
    <source>
        <dbReference type="ARBA" id="ARBA00022490"/>
    </source>
</evidence>
<dbReference type="OrthoDB" id="416741at2759"/>